<evidence type="ECO:0000313" key="2">
    <source>
        <dbReference type="EMBL" id="CAF1249815.1"/>
    </source>
</evidence>
<sequence>MEKDTHRWNFERPKDMPPFIRKGEIGDWRNYFNEEQSKLIDTKVEKFPLMKKLWGKFILDHSRQLDRNNYICIQRIFVETDNRNDAALADTRTIRRELTQIKHDIKELKQKQTSPNYYLIQQDYPNDLCPTCNTSLKTQFDSIYYCNQCHSFVADRVTPMQPTIRTKTPTTTYQDSYVRVPSSSPGHSHYAIYRERPKTSDKLRNQSILSSSPALHSKPWIPGTSKNAYPNRRWYFSGSYPEP</sequence>
<evidence type="ECO:0000313" key="3">
    <source>
        <dbReference type="Proteomes" id="UP000663864"/>
    </source>
</evidence>
<dbReference type="EMBL" id="CAJNOT010001695">
    <property type="protein sequence ID" value="CAF1237010.1"/>
    <property type="molecule type" value="Genomic_DNA"/>
</dbReference>
<dbReference type="SUPFAM" id="SSF52540">
    <property type="entry name" value="P-loop containing nucleoside triphosphate hydrolases"/>
    <property type="match status" value="1"/>
</dbReference>
<dbReference type="AlphaFoldDB" id="A0A814YZH6"/>
<accession>A0A814YZH6</accession>
<dbReference type="Gene3D" id="3.40.50.300">
    <property type="entry name" value="P-loop containing nucleotide triphosphate hydrolases"/>
    <property type="match status" value="1"/>
</dbReference>
<dbReference type="EMBL" id="CAJNOU010001769">
    <property type="protein sequence ID" value="CAF1249815.1"/>
    <property type="molecule type" value="Genomic_DNA"/>
</dbReference>
<dbReference type="Proteomes" id="UP000663864">
    <property type="component" value="Unassembled WGS sequence"/>
</dbReference>
<evidence type="ECO:0000313" key="1">
    <source>
        <dbReference type="EMBL" id="CAF1237010.1"/>
    </source>
</evidence>
<name>A0A814YZH6_9BILA</name>
<protein>
    <submittedName>
        <fullName evidence="1">Uncharacterized protein</fullName>
    </submittedName>
</protein>
<comment type="caution">
    <text evidence="1">The sequence shown here is derived from an EMBL/GenBank/DDBJ whole genome shotgun (WGS) entry which is preliminary data.</text>
</comment>
<proteinExistence type="predicted"/>
<gene>
    <name evidence="2" type="ORF">SEV965_LOCUS23671</name>
    <name evidence="1" type="ORF">ZHD862_LOCUS24674</name>
</gene>
<organism evidence="1 3">
    <name type="scientific">Rotaria sordida</name>
    <dbReference type="NCBI Taxonomy" id="392033"/>
    <lineage>
        <taxon>Eukaryota</taxon>
        <taxon>Metazoa</taxon>
        <taxon>Spiralia</taxon>
        <taxon>Gnathifera</taxon>
        <taxon>Rotifera</taxon>
        <taxon>Eurotatoria</taxon>
        <taxon>Bdelloidea</taxon>
        <taxon>Philodinida</taxon>
        <taxon>Philodinidae</taxon>
        <taxon>Rotaria</taxon>
    </lineage>
</organism>
<dbReference type="Proteomes" id="UP000663889">
    <property type="component" value="Unassembled WGS sequence"/>
</dbReference>
<reference evidence="1" key="1">
    <citation type="submission" date="2021-02" db="EMBL/GenBank/DDBJ databases">
        <authorList>
            <person name="Nowell W R."/>
        </authorList>
    </citation>
    <scope>NUCLEOTIDE SEQUENCE</scope>
</reference>
<dbReference type="InterPro" id="IPR027417">
    <property type="entry name" value="P-loop_NTPase"/>
</dbReference>